<name>A0A1J5SPR7_9ZZZZ</name>
<dbReference type="InterPro" id="IPR009387">
    <property type="entry name" value="HigB-2"/>
</dbReference>
<gene>
    <name evidence="1" type="primary">higB-2_1</name>
    <name evidence="1" type="ORF">GALL_159120</name>
</gene>
<evidence type="ECO:0000313" key="1">
    <source>
        <dbReference type="EMBL" id="OIR02054.1"/>
    </source>
</evidence>
<organism evidence="1">
    <name type="scientific">mine drainage metagenome</name>
    <dbReference type="NCBI Taxonomy" id="410659"/>
    <lineage>
        <taxon>unclassified sequences</taxon>
        <taxon>metagenomes</taxon>
        <taxon>ecological metagenomes</taxon>
    </lineage>
</organism>
<reference evidence="1" key="1">
    <citation type="submission" date="2016-10" db="EMBL/GenBank/DDBJ databases">
        <title>Sequence of Gallionella enrichment culture.</title>
        <authorList>
            <person name="Poehlein A."/>
            <person name="Muehling M."/>
            <person name="Daniel R."/>
        </authorList>
    </citation>
    <scope>NUCLEOTIDE SEQUENCE</scope>
</reference>
<dbReference type="EMBL" id="MLJW01000078">
    <property type="protein sequence ID" value="OIR02054.1"/>
    <property type="molecule type" value="Genomic_DNA"/>
</dbReference>
<proteinExistence type="predicted"/>
<dbReference type="Pfam" id="PF06296">
    <property type="entry name" value="RelE"/>
    <property type="match status" value="1"/>
</dbReference>
<accession>A0A1J5SPR7</accession>
<dbReference type="AlphaFoldDB" id="A0A1J5SPR7"/>
<dbReference type="PIRSF" id="PIRSF039032">
    <property type="entry name" value="HigB-2"/>
    <property type="match status" value="1"/>
</dbReference>
<sequence>MARALITVVETPAFARRAAHLLSSEEKAELIAFLAECPEAGDEIPGTGGVRKVRFAAQGKGESGGVRVIYYVFDHDNPLYAVFIYGKGEQANLTAEQKKAVSAFAAGIKAAAKARRME</sequence>
<comment type="caution">
    <text evidence="1">The sequence shown here is derived from an EMBL/GenBank/DDBJ whole genome shotgun (WGS) entry which is preliminary data.</text>
</comment>
<protein>
    <submittedName>
        <fullName evidence="1">Toxin HigB-2</fullName>
    </submittedName>
</protein>